<comment type="caution">
    <text evidence="4">The sequence shown here is derived from an EMBL/GenBank/DDBJ whole genome shotgun (WGS) entry which is preliminary data.</text>
</comment>
<dbReference type="GO" id="GO:0008168">
    <property type="term" value="F:methyltransferase activity"/>
    <property type="evidence" value="ECO:0007669"/>
    <property type="project" value="UniProtKB-KW"/>
</dbReference>
<evidence type="ECO:0000313" key="5">
    <source>
        <dbReference type="Proteomes" id="UP001589758"/>
    </source>
</evidence>
<dbReference type="EMBL" id="JBHLXE010000012">
    <property type="protein sequence ID" value="MFC0178578.1"/>
    <property type="molecule type" value="Genomic_DNA"/>
</dbReference>
<dbReference type="Proteomes" id="UP001589758">
    <property type="component" value="Unassembled WGS sequence"/>
</dbReference>
<dbReference type="SUPFAM" id="SSF53335">
    <property type="entry name" value="S-adenosyl-L-methionine-dependent methyltransferases"/>
    <property type="match status" value="1"/>
</dbReference>
<dbReference type="PANTHER" id="PTHR30481:SF4">
    <property type="entry name" value="SITE-SPECIFIC DNA-METHYLTRANSFERASE (ADENINE-SPECIFIC)"/>
    <property type="match status" value="1"/>
</dbReference>
<keyword evidence="2" id="KW-0808">Transferase</keyword>
<dbReference type="Gene3D" id="3.40.50.150">
    <property type="entry name" value="Vaccinia Virus protein VP39"/>
    <property type="match status" value="2"/>
</dbReference>
<organism evidence="4 5">
    <name type="scientific">Thorsellia kenyensis</name>
    <dbReference type="NCBI Taxonomy" id="1549888"/>
    <lineage>
        <taxon>Bacteria</taxon>
        <taxon>Pseudomonadati</taxon>
        <taxon>Pseudomonadota</taxon>
        <taxon>Gammaproteobacteria</taxon>
        <taxon>Enterobacterales</taxon>
        <taxon>Thorselliaceae</taxon>
        <taxon>Thorsellia</taxon>
    </lineage>
</organism>
<keyword evidence="1 4" id="KW-0489">Methyltransferase</keyword>
<dbReference type="Pfam" id="PF02086">
    <property type="entry name" value="MethyltransfD12"/>
    <property type="match status" value="1"/>
</dbReference>
<reference evidence="4 5" key="1">
    <citation type="submission" date="2024-09" db="EMBL/GenBank/DDBJ databases">
        <authorList>
            <person name="Sun Q."/>
            <person name="Mori K."/>
        </authorList>
    </citation>
    <scope>NUCLEOTIDE SEQUENCE [LARGE SCALE GENOMIC DNA]</scope>
    <source>
        <strain evidence="4 5">CCM 8545</strain>
    </source>
</reference>
<keyword evidence="3" id="KW-0949">S-adenosyl-L-methionine</keyword>
<sequence length="268" mass="30946">MKHPAVRYHGGKFRLAKWIISHFPEHRVYVEPFGGAANVLLQKERSYSEVYNDLSFDVVNFFRVLRDEDSRNKLAELCALTPYSRTEFSQAYDDTDEPIELARRFVIRACMGFGSASGSKGASGFRCDSKREYATPAHLWARFPSNFQAVAERFQGVIIENKNAIDVIKKHDTSETLHYLDPPYLHSTRVMSNRRYDCEMTESEHVELLQLVQSLKGHVVISGYESELYSDLLRDFDKFTKSSRISAYRGTKVKEEILWVRKNQVPSV</sequence>
<evidence type="ECO:0000256" key="1">
    <source>
        <dbReference type="ARBA" id="ARBA00022603"/>
    </source>
</evidence>
<keyword evidence="5" id="KW-1185">Reference proteome</keyword>
<dbReference type="InterPro" id="IPR012327">
    <property type="entry name" value="MeTrfase_D12"/>
</dbReference>
<dbReference type="GO" id="GO:0032259">
    <property type="term" value="P:methylation"/>
    <property type="evidence" value="ECO:0007669"/>
    <property type="project" value="UniProtKB-KW"/>
</dbReference>
<dbReference type="PANTHER" id="PTHR30481">
    <property type="entry name" value="DNA ADENINE METHYLASE"/>
    <property type="match status" value="1"/>
</dbReference>
<evidence type="ECO:0000313" key="4">
    <source>
        <dbReference type="EMBL" id="MFC0178578.1"/>
    </source>
</evidence>
<evidence type="ECO:0000256" key="3">
    <source>
        <dbReference type="ARBA" id="ARBA00022691"/>
    </source>
</evidence>
<dbReference type="InterPro" id="IPR012263">
    <property type="entry name" value="M_m6A_EcoRV"/>
</dbReference>
<dbReference type="InterPro" id="IPR029063">
    <property type="entry name" value="SAM-dependent_MTases_sf"/>
</dbReference>
<accession>A0ABV6C6J1</accession>
<dbReference type="RefSeq" id="WP_385875371.1">
    <property type="nucleotide sequence ID" value="NZ_JBHLXE010000012.1"/>
</dbReference>
<name>A0ABV6C6J1_9GAMM</name>
<evidence type="ECO:0000256" key="2">
    <source>
        <dbReference type="ARBA" id="ARBA00022679"/>
    </source>
</evidence>
<proteinExistence type="predicted"/>
<dbReference type="PRINTS" id="PR00505">
    <property type="entry name" value="D12N6MTFRASE"/>
</dbReference>
<protein>
    <submittedName>
        <fullName evidence="4">DNA adenine methylase</fullName>
    </submittedName>
</protein>
<dbReference type="PIRSF" id="PIRSF000398">
    <property type="entry name" value="M_m6A_EcoRV"/>
    <property type="match status" value="1"/>
</dbReference>
<gene>
    <name evidence="4" type="ORF">ACFFIT_00425</name>
</gene>